<sequence>MKEFSKMLKKLRNSHNLTQEQLANNLSLSRSQIKNYENGFEPDLDALNRIATFFNVSVDVLLNRKNISVDESLNKTINIQQRIYATLNETQREEFCKQLASYAEFLEYNNKKNM</sequence>
<dbReference type="GO" id="GO:0003677">
    <property type="term" value="F:DNA binding"/>
    <property type="evidence" value="ECO:0007669"/>
    <property type="project" value="UniProtKB-KW"/>
</dbReference>
<organism evidence="2 3">
    <name type="scientific">Bacillus thuringiensis</name>
    <dbReference type="NCBI Taxonomy" id="1428"/>
    <lineage>
        <taxon>Bacteria</taxon>
        <taxon>Bacillati</taxon>
        <taxon>Bacillota</taxon>
        <taxon>Bacilli</taxon>
        <taxon>Bacillales</taxon>
        <taxon>Bacillaceae</taxon>
        <taxon>Bacillus</taxon>
        <taxon>Bacillus cereus group</taxon>
    </lineage>
</organism>
<dbReference type="RefSeq" id="WP_079246379.1">
    <property type="nucleotide sequence ID" value="NZ_JARSYF010000044.1"/>
</dbReference>
<dbReference type="AlphaFoldDB" id="A0A9W3TJ01"/>
<keyword evidence="1" id="KW-0238">DNA-binding</keyword>
<evidence type="ECO:0000256" key="1">
    <source>
        <dbReference type="ARBA" id="ARBA00023125"/>
    </source>
</evidence>
<proteinExistence type="predicted"/>
<evidence type="ECO:0000313" key="2">
    <source>
        <dbReference type="EMBL" id="AQY42336.1"/>
    </source>
</evidence>
<reference evidence="2 3" key="1">
    <citation type="submission" date="2017-03" db="EMBL/GenBank/DDBJ databases">
        <title>Complete genome sequence of Bacillus thuringiensis L-7601, a novel melanin producing strain.</title>
        <authorList>
            <person name="Cai J."/>
            <person name="Cao Z."/>
            <person name="Tan T."/>
        </authorList>
    </citation>
    <scope>NUCLEOTIDE SEQUENCE [LARGE SCALE GENOMIC DNA]</scope>
    <source>
        <strain evidence="2 3">L-7601</strain>
        <plasmid evidence="2 3">unnamed1</plasmid>
    </source>
</reference>
<dbReference type="PANTHER" id="PTHR46558">
    <property type="entry name" value="TRACRIPTIONAL REGULATORY PROTEIN-RELATED-RELATED"/>
    <property type="match status" value="1"/>
</dbReference>
<dbReference type="Gene3D" id="1.10.260.40">
    <property type="entry name" value="lambda repressor-like DNA-binding domains"/>
    <property type="match status" value="1"/>
</dbReference>
<dbReference type="CDD" id="cd00093">
    <property type="entry name" value="HTH_XRE"/>
    <property type="match status" value="1"/>
</dbReference>
<accession>A0A9W3TJ01</accession>
<dbReference type="PANTHER" id="PTHR46558:SF11">
    <property type="entry name" value="HTH-TYPE TRANSCRIPTIONAL REGULATOR XRE"/>
    <property type="match status" value="1"/>
</dbReference>
<dbReference type="Proteomes" id="UP000191057">
    <property type="component" value="Plasmid unnamed1"/>
</dbReference>
<keyword evidence="2" id="KW-0614">Plasmid</keyword>
<dbReference type="SMART" id="SM00530">
    <property type="entry name" value="HTH_XRE"/>
    <property type="match status" value="1"/>
</dbReference>
<name>A0A9W3TJ01_BACTU</name>
<gene>
    <name evidence="2" type="ORF">B4918_31005</name>
</gene>
<dbReference type="Pfam" id="PF01381">
    <property type="entry name" value="HTH_3"/>
    <property type="match status" value="1"/>
</dbReference>
<dbReference type="SUPFAM" id="SSF47413">
    <property type="entry name" value="lambda repressor-like DNA-binding domains"/>
    <property type="match status" value="1"/>
</dbReference>
<evidence type="ECO:0000313" key="3">
    <source>
        <dbReference type="Proteomes" id="UP000191057"/>
    </source>
</evidence>
<dbReference type="InterPro" id="IPR010982">
    <property type="entry name" value="Lambda_DNA-bd_dom_sf"/>
</dbReference>
<protein>
    <submittedName>
        <fullName evidence="2">Transcriptional regulator</fullName>
    </submittedName>
</protein>
<geneLocation type="plasmid" evidence="2 3">
    <name>unnamed1</name>
</geneLocation>
<dbReference type="InterPro" id="IPR001387">
    <property type="entry name" value="Cro/C1-type_HTH"/>
</dbReference>
<dbReference type="EMBL" id="CP020003">
    <property type="protein sequence ID" value="AQY42336.1"/>
    <property type="molecule type" value="Genomic_DNA"/>
</dbReference>
<dbReference type="PROSITE" id="PS50943">
    <property type="entry name" value="HTH_CROC1"/>
    <property type="match status" value="1"/>
</dbReference>